<dbReference type="AlphaFoldDB" id="A0A098GFF0"/>
<dbReference type="EMBL" id="FMVN01000010">
    <property type="protein sequence ID" value="SCY58508.1"/>
    <property type="molecule type" value="Genomic_DNA"/>
</dbReference>
<dbReference type="Pfam" id="PF00583">
    <property type="entry name" value="Acetyltransf_1"/>
    <property type="match status" value="1"/>
</dbReference>
<keyword evidence="2" id="KW-0808">Transferase</keyword>
<keyword evidence="5" id="KW-1185">Reference proteome</keyword>
<gene>
    <name evidence="2" type="ORF">LMI_0896</name>
    <name evidence="3" type="ORF">SAMN02982997_02164</name>
</gene>
<reference evidence="4" key="2">
    <citation type="submission" date="2014-09" db="EMBL/GenBank/DDBJ databases">
        <authorList>
            <person name="Gomez-Valero L."/>
        </authorList>
    </citation>
    <scope>NUCLEOTIDE SEQUENCE [LARGE SCALE GENOMIC DNA]</scope>
    <source>
        <strain evidence="4">ATCC33218</strain>
    </source>
</reference>
<dbReference type="RefSeq" id="WP_045098664.1">
    <property type="nucleotide sequence ID" value="NZ_CP020614.1"/>
</dbReference>
<dbReference type="EMBL" id="LN614830">
    <property type="protein sequence ID" value="CEG60216.1"/>
    <property type="molecule type" value="Genomic_DNA"/>
</dbReference>
<evidence type="ECO:0000313" key="5">
    <source>
        <dbReference type="Proteomes" id="UP000182998"/>
    </source>
</evidence>
<dbReference type="InterPro" id="IPR000182">
    <property type="entry name" value="GNAT_dom"/>
</dbReference>
<proteinExistence type="predicted"/>
<dbReference type="KEGG" id="tmc:LMI_0896"/>
<evidence type="ECO:0000313" key="3">
    <source>
        <dbReference type="EMBL" id="SCY58508.1"/>
    </source>
</evidence>
<dbReference type="PROSITE" id="PS51186">
    <property type="entry name" value="GNAT"/>
    <property type="match status" value="1"/>
</dbReference>
<name>A0A098GFF0_LEGMI</name>
<sequence length="141" mass="16539">MLNVKLTVEKSPSDADNAILRKGIIEFNVNCLHERGSQFSVFARDDQNKIIGGALIWQHSDALYIDVLWIESEFRKKLIGSRLIEQIIEQARIKQLSKIFVDTFDFQALDFYKRHGFHEIGRIEKYLLGHDRIYLKKEMVD</sequence>
<protein>
    <submittedName>
        <fullName evidence="3">Acetyltransferase (GNAT) family protein</fullName>
    </submittedName>
    <submittedName>
        <fullName evidence="2">Acyl-CoA N-acyltransferase</fullName>
    </submittedName>
</protein>
<dbReference type="Proteomes" id="UP000182998">
    <property type="component" value="Unassembled WGS sequence"/>
</dbReference>
<dbReference type="OrthoDB" id="9787920at2"/>
<keyword evidence="2" id="KW-0012">Acyltransferase</keyword>
<dbReference type="Gene3D" id="3.40.630.30">
    <property type="match status" value="1"/>
</dbReference>
<feature type="domain" description="N-acetyltransferase" evidence="1">
    <location>
        <begin position="1"/>
        <end position="140"/>
    </location>
</feature>
<reference evidence="3 5" key="3">
    <citation type="submission" date="2016-10" db="EMBL/GenBank/DDBJ databases">
        <authorList>
            <person name="Varghese N."/>
            <person name="Submissions S."/>
        </authorList>
    </citation>
    <scope>NUCLEOTIDE SEQUENCE [LARGE SCALE GENOMIC DNA]</scope>
    <source>
        <strain evidence="3 5">ATCC 33218</strain>
    </source>
</reference>
<reference evidence="2" key="1">
    <citation type="submission" date="2014-09" db="EMBL/GenBank/DDBJ databases">
        <authorList>
            <person name="GOMEZ-VALERO Laura"/>
        </authorList>
    </citation>
    <scope>NUCLEOTIDE SEQUENCE</scope>
    <source>
        <strain evidence="2">ATCC33218</strain>
    </source>
</reference>
<dbReference type="InterPro" id="IPR016181">
    <property type="entry name" value="Acyl_CoA_acyltransferase"/>
</dbReference>
<organism evidence="2 4">
    <name type="scientific">Legionella micdadei</name>
    <name type="common">Tatlockia micdadei</name>
    <dbReference type="NCBI Taxonomy" id="451"/>
    <lineage>
        <taxon>Bacteria</taxon>
        <taxon>Pseudomonadati</taxon>
        <taxon>Pseudomonadota</taxon>
        <taxon>Gammaproteobacteria</taxon>
        <taxon>Legionellales</taxon>
        <taxon>Legionellaceae</taxon>
        <taxon>Legionella</taxon>
    </lineage>
</organism>
<dbReference type="Proteomes" id="UP000032414">
    <property type="component" value="Chromosome I"/>
</dbReference>
<evidence type="ECO:0000313" key="4">
    <source>
        <dbReference type="Proteomes" id="UP000032414"/>
    </source>
</evidence>
<dbReference type="SUPFAM" id="SSF55729">
    <property type="entry name" value="Acyl-CoA N-acyltransferases (Nat)"/>
    <property type="match status" value="1"/>
</dbReference>
<accession>A0A098GFF0</accession>
<evidence type="ECO:0000313" key="2">
    <source>
        <dbReference type="EMBL" id="CEG60216.1"/>
    </source>
</evidence>
<evidence type="ECO:0000259" key="1">
    <source>
        <dbReference type="PROSITE" id="PS51186"/>
    </source>
</evidence>
<dbReference type="HOGENOM" id="CLU_115862_2_0_6"/>
<dbReference type="CDD" id="cd04301">
    <property type="entry name" value="NAT_SF"/>
    <property type="match status" value="1"/>
</dbReference>
<dbReference type="STRING" id="451.B6N58_10955"/>
<dbReference type="GO" id="GO:0016747">
    <property type="term" value="F:acyltransferase activity, transferring groups other than amino-acyl groups"/>
    <property type="evidence" value="ECO:0007669"/>
    <property type="project" value="InterPro"/>
</dbReference>
<dbReference type="PATRIC" id="fig|451.8.peg.213"/>